<feature type="binding site" evidence="9">
    <location>
        <position position="345"/>
    </location>
    <ligand>
        <name>Zn(2+)</name>
        <dbReference type="ChEBI" id="CHEBI:29105"/>
        <label>1</label>
        <note>catalytic</note>
    </ligand>
</feature>
<evidence type="ECO:0000256" key="14">
    <source>
        <dbReference type="RuleBase" id="RU361144"/>
    </source>
</evidence>
<feature type="binding site" evidence="8">
    <location>
        <position position="181"/>
    </location>
    <ligand>
        <name>chloride</name>
        <dbReference type="ChEBI" id="CHEBI:17996"/>
        <label>1</label>
    </ligand>
</feature>
<keyword evidence="9 14" id="KW-0479">Metal-binding</keyword>
<feature type="disulfide bond" evidence="10">
    <location>
        <begin position="311"/>
        <end position="328"/>
    </location>
</feature>
<feature type="binding site" evidence="12">
    <location>
        <position position="345"/>
    </location>
    <ligand>
        <name>Zn(2+)</name>
        <dbReference type="ChEBI" id="CHEBI:29105"/>
        <label>2</label>
        <note>catalytic</note>
    </ligand>
</feature>
<evidence type="ECO:0000313" key="15">
    <source>
        <dbReference type="EMBL" id="ODM92909.1"/>
    </source>
</evidence>
<dbReference type="GO" id="GO:0008241">
    <property type="term" value="F:peptidyl-dipeptidase activity"/>
    <property type="evidence" value="ECO:0007669"/>
    <property type="project" value="InterPro"/>
</dbReference>
<feature type="binding site" evidence="9">
    <location>
        <position position="369"/>
    </location>
    <ligand>
        <name>Zn(2+)</name>
        <dbReference type="ChEBI" id="CHEBI:29105"/>
        <label>1</label>
        <note>catalytic</note>
    </ligand>
</feature>
<keyword evidence="3 10" id="KW-1015">Disulfide bond</keyword>
<feature type="active site" description="Proton donor 2" evidence="11">
    <location>
        <position position="479"/>
    </location>
</feature>
<keyword evidence="14" id="KW-0121">Carboxypeptidase</keyword>
<keyword evidence="14" id="KW-0482">Metalloprotease</keyword>
<comment type="caution">
    <text evidence="15">The sequence shown here is derived from an EMBL/GenBank/DDBJ whole genome shotgun (WGS) entry which is preliminary data.</text>
</comment>
<evidence type="ECO:0000256" key="6">
    <source>
        <dbReference type="PIRSR" id="PIRSR601548-10"/>
    </source>
</evidence>
<proteinExistence type="inferred from homology"/>
<evidence type="ECO:0000256" key="12">
    <source>
        <dbReference type="PIRSR" id="PIRSR601548-8"/>
    </source>
</evidence>
<evidence type="ECO:0000256" key="1">
    <source>
        <dbReference type="ARBA" id="ARBA00008139"/>
    </source>
</evidence>
<dbReference type="Gene3D" id="1.10.1370.30">
    <property type="match status" value="2"/>
</dbReference>
<dbReference type="GO" id="GO:0004180">
    <property type="term" value="F:carboxypeptidase activity"/>
    <property type="evidence" value="ECO:0007669"/>
    <property type="project" value="UniProtKB-KW"/>
</dbReference>
<comment type="caution">
    <text evidence="13">Lacks conserved residue(s) required for the propagation of feature annotation.</text>
</comment>
<organism evidence="15 16">
    <name type="scientific">Orchesella cincta</name>
    <name type="common">Springtail</name>
    <name type="synonym">Podura cincta</name>
    <dbReference type="NCBI Taxonomy" id="48709"/>
    <lineage>
        <taxon>Eukaryota</taxon>
        <taxon>Metazoa</taxon>
        <taxon>Ecdysozoa</taxon>
        <taxon>Arthropoda</taxon>
        <taxon>Hexapoda</taxon>
        <taxon>Collembola</taxon>
        <taxon>Entomobryomorpha</taxon>
        <taxon>Entomobryoidea</taxon>
        <taxon>Orchesellidae</taxon>
        <taxon>Orchesellinae</taxon>
        <taxon>Orchesella</taxon>
    </lineage>
</organism>
<comment type="similarity">
    <text evidence="1 13 14">Belongs to the peptidase M2 family.</text>
</comment>
<dbReference type="SUPFAM" id="SSF55486">
    <property type="entry name" value="Metalloproteases ('zincins'), catalytic domain"/>
    <property type="match status" value="2"/>
</dbReference>
<dbReference type="PROSITE" id="PS52011">
    <property type="entry name" value="PEPTIDASE_M2"/>
    <property type="match status" value="2"/>
</dbReference>
<dbReference type="OrthoDB" id="10029630at2759"/>
<dbReference type="PRINTS" id="PR00791">
    <property type="entry name" value="PEPDIPTASEA"/>
</dbReference>
<evidence type="ECO:0000256" key="5">
    <source>
        <dbReference type="PIRSR" id="PIRSR601548-1"/>
    </source>
</evidence>
<dbReference type="EMBL" id="LJIJ01001120">
    <property type="protein sequence ID" value="ODM92909.1"/>
    <property type="molecule type" value="Genomic_DNA"/>
</dbReference>
<keyword evidence="14" id="KW-0378">Hydrolase</keyword>
<feature type="active site" description="Proton acceptor 2" evidence="11">
    <location>
        <position position="342"/>
    </location>
</feature>
<dbReference type="EC" id="3.4.-.-" evidence="14"/>
<keyword evidence="9 14" id="KW-0862">Zinc</keyword>
<gene>
    <name evidence="15" type="ORF">Ocin01_13780</name>
</gene>
<evidence type="ECO:0000256" key="4">
    <source>
        <dbReference type="ARBA" id="ARBA00023180"/>
    </source>
</evidence>
<dbReference type="GO" id="GO:0005886">
    <property type="term" value="C:plasma membrane"/>
    <property type="evidence" value="ECO:0007669"/>
    <property type="project" value="TreeGrafter"/>
</dbReference>
<feature type="binding site" evidence="12">
    <location>
        <position position="341"/>
    </location>
    <ligand>
        <name>Zn(2+)</name>
        <dbReference type="ChEBI" id="CHEBI:29105"/>
        <label>2</label>
        <note>catalytic</note>
    </ligand>
</feature>
<dbReference type="CDD" id="cd06461">
    <property type="entry name" value="M2_ACE"/>
    <property type="match status" value="2"/>
</dbReference>
<feature type="binding site" evidence="9">
    <location>
        <position position="341"/>
    </location>
    <ligand>
        <name>Zn(2+)</name>
        <dbReference type="ChEBI" id="CHEBI:29105"/>
        <label>1</label>
        <note>catalytic</note>
    </ligand>
</feature>
<reference evidence="15 16" key="1">
    <citation type="journal article" date="2016" name="Genome Biol. Evol.">
        <title>Gene Family Evolution Reflects Adaptation to Soil Environmental Stressors in the Genome of the Collembolan Orchesella cincta.</title>
        <authorList>
            <person name="Faddeeva-Vakhrusheva A."/>
            <person name="Derks M.F."/>
            <person name="Anvar S.Y."/>
            <person name="Agamennone V."/>
            <person name="Suring W."/>
            <person name="Smit S."/>
            <person name="van Straalen N.M."/>
            <person name="Roelofs D."/>
        </authorList>
    </citation>
    <scope>NUCLEOTIDE SEQUENCE [LARGE SCALE GENOMIC DNA]</scope>
    <source>
        <tissue evidence="15">Mixed pool</tissue>
    </source>
</reference>
<dbReference type="PANTHER" id="PTHR10514">
    <property type="entry name" value="ANGIOTENSIN-CONVERTING ENZYME"/>
    <property type="match status" value="1"/>
</dbReference>
<protein>
    <recommendedName>
        <fullName evidence="14">Angiotensin-converting enzyme</fullName>
        <ecNumber evidence="14">3.4.-.-</ecNumber>
    </recommendedName>
</protein>
<evidence type="ECO:0000256" key="10">
    <source>
        <dbReference type="PIRSR" id="PIRSR601548-4"/>
    </source>
</evidence>
<dbReference type="PANTHER" id="PTHR10514:SF27">
    <property type="entry name" value="ANGIOTENSIN-CONVERTING ENZYME"/>
    <property type="match status" value="1"/>
</dbReference>
<feature type="disulfide bond" evidence="10">
    <location>
        <begin position="102"/>
        <end position="109"/>
    </location>
</feature>
<keyword evidence="14" id="KW-0645">Protease</keyword>
<dbReference type="Pfam" id="PF01401">
    <property type="entry name" value="Peptidase_M2"/>
    <property type="match status" value="2"/>
</dbReference>
<feature type="active site" description="Proton donor 2" evidence="7">
    <location>
        <position position="979"/>
    </location>
</feature>
<evidence type="ECO:0000256" key="2">
    <source>
        <dbReference type="ARBA" id="ARBA00022729"/>
    </source>
</evidence>
<feature type="binding site" evidence="12">
    <location>
        <position position="369"/>
    </location>
    <ligand>
        <name>Zn(2+)</name>
        <dbReference type="ChEBI" id="CHEBI:29105"/>
        <label>2</label>
        <note>catalytic</note>
    </ligand>
</feature>
<evidence type="ECO:0000256" key="8">
    <source>
        <dbReference type="PIRSR" id="PIRSR601548-2"/>
    </source>
</evidence>
<sequence length="1297" mass="148795">MQASFWVTRNSVADWDYETDLKNDTARNTSEQVSIEGAIFHKKVWNTVIKNVDYKSFKSEGLKRQLEKLSVIGLAALPEDKLMEHTKISSEMTDIYSTAKICPYKKQSCDLETEGLDLDPEIQELLFKSHDYDELVYAWTAWRNATGRKLRKMYNRYVDLGNDAAKLNDFDSLKGLWLRDYESPTFQKDCEELLSQVKPLYDELHAYTRYKLREKRYPEMKPEDPIPAHLFGNMWAQSWEHLNDLLAPFPDASMFDVSEELGKRYKPDLEGVTGMFETANEFFVSMGLINMSVAFGNKALIVKPKGKEVVCHASAWDFSKEDFRVKMCTKVNQEDFITIHHELGHIQYYMSYRNLPVTFREGANPGFHEAIGDVIALSVGSPKHMETIGLIHNEVGGTTAAAGISKESTINYLMQVGLQKIAFLPFAYLIDAYRWKMFDGSIDRSNLTYFWVKMRSEFQGVIPPVIRDEMDFDAGSKYHVPDDTPYIAYFVSHILQFQLYKALCITAKEYPAQPLHECDFYRNQDAGAQLKKLLEAGSSKNWQVLLEETIGQNKMDASAILEYFAPLHNYLKEYRAKMNYPIGWSKDAFEAMVLLCMKMTQIFNSAKICPFNNQSCDLEKDGLTLEPAIHLAYEKSQDLEERKYLWTAWRNATGRKLREPYIQCVDIIMESAKLDNYSITDRLLESYECPTFRKDIERLYSQVRPLYEEIHGYVRYKLGEKYPKLKLQPHDPIPAHLLGNIYAESWSDLSPFLSPFPNAPPFDITEQLKKKFTPDLKGITEMFDFANEFYISMGFLNMSSAYGPNAMIMKPTDREVDCHPQSKSMSKEDHRISMCTTINQVDFLTIFHELGHIQYYMSYRNQPYLFRNGANPGFHEAIGDVISLSAVTPRHLAKVGLVTENTGWSNESDLNYLMTMALEKIVVIPFSYLVDTYRWKVFDGEIDKRNLTYAWLKMRNELQGVVPPIVRDEKDFDPGAKYHVAQDMPFTPYFVSHILEFQLFKAFCETANEYPAQPLYQCDFYGNKEVGAQFRTLLEAGSSKQWQVLLNETIGESKLDAGPILEYFAPLYEYLKGYRVKMNYPIGWRNDVFEDFVRHGQEHLSYYPHSFLIITTLILGEQALLTVKGQTPLMCWECETADTTDAGYIHQCHNDNKGKSVMCTANDPNDNPMCYLQELRHKGTPVVAKVLRYCRAKNDATVKSGTCSSAQPFGPYESQECFCNDKGNCNEGAIAGVGGINWGSYPSNISTSEEGIFSGGKIHICFIAPELKKELSQQKCLGKTPNNLKTRSALPPFPNSF</sequence>
<evidence type="ECO:0000256" key="9">
    <source>
        <dbReference type="PIRSR" id="PIRSR601548-3"/>
    </source>
</evidence>
<dbReference type="InterPro" id="IPR001548">
    <property type="entry name" value="Peptidase_M2"/>
</dbReference>
<dbReference type="Proteomes" id="UP000094527">
    <property type="component" value="Unassembled WGS sequence"/>
</dbReference>
<evidence type="ECO:0000256" key="3">
    <source>
        <dbReference type="ARBA" id="ARBA00023157"/>
    </source>
</evidence>
<feature type="active site" description="Proton acceptor 1" evidence="5">
    <location>
        <position position="342"/>
    </location>
</feature>
<evidence type="ECO:0000256" key="11">
    <source>
        <dbReference type="PIRSR" id="PIRSR601548-6"/>
    </source>
</evidence>
<dbReference type="GO" id="GO:0008237">
    <property type="term" value="F:metallopeptidase activity"/>
    <property type="evidence" value="ECO:0007669"/>
    <property type="project" value="UniProtKB-KW"/>
</dbReference>
<keyword evidence="4 6" id="KW-0325">Glycoprotein</keyword>
<evidence type="ECO:0000256" key="7">
    <source>
        <dbReference type="PIRSR" id="PIRSR601548-11"/>
    </source>
</evidence>
<feature type="disulfide bond" evidence="10">
    <location>
        <begin position="504"/>
        <end position="518"/>
    </location>
</feature>
<name>A0A1D2MIV0_ORCCI</name>
<feature type="glycosylation site" description="N-linked (GlcNAc...) asparagine; partial" evidence="6">
    <location>
        <position position="297"/>
    </location>
</feature>
<dbReference type="GO" id="GO:0046872">
    <property type="term" value="F:metal ion binding"/>
    <property type="evidence" value="ECO:0007669"/>
    <property type="project" value="UniProtKB-KW"/>
</dbReference>
<dbReference type="OMA" id="GMPPEFW"/>
<evidence type="ECO:0000313" key="16">
    <source>
        <dbReference type="Proteomes" id="UP000094527"/>
    </source>
</evidence>
<feature type="active site" description="Proton donor 1" evidence="5">
    <location>
        <position position="479"/>
    </location>
</feature>
<dbReference type="GO" id="GO:0006508">
    <property type="term" value="P:proteolysis"/>
    <property type="evidence" value="ECO:0007669"/>
    <property type="project" value="UniProtKB-KW"/>
</dbReference>
<evidence type="ECO:0000256" key="13">
    <source>
        <dbReference type="PROSITE-ProRule" id="PRU01355"/>
    </source>
</evidence>
<accession>A0A1D2MIV0</accession>
<comment type="cofactor">
    <cofactor evidence="14">
        <name>Zn(2+)</name>
        <dbReference type="ChEBI" id="CHEBI:29105"/>
    </cofactor>
    <text evidence="14">Binds 2 Zn(2+) ions per subunit.</text>
</comment>
<keyword evidence="16" id="KW-1185">Reference proteome</keyword>
<dbReference type="STRING" id="48709.A0A1D2MIV0"/>
<keyword evidence="2" id="KW-0732">Signal</keyword>
<feature type="active site" description="Proton acceptor 2" evidence="7">
    <location>
        <position position="849"/>
    </location>
</feature>